<feature type="transmembrane region" description="Helical" evidence="1">
    <location>
        <begin position="781"/>
        <end position="800"/>
    </location>
</feature>
<dbReference type="Gene3D" id="2.60.40.10">
    <property type="entry name" value="Immunoglobulins"/>
    <property type="match status" value="1"/>
</dbReference>
<dbReference type="EMBL" id="FNRD01000022">
    <property type="protein sequence ID" value="SEB07322.1"/>
    <property type="molecule type" value="Genomic_DNA"/>
</dbReference>
<name>A0A1H4GF43_9FLAO</name>
<dbReference type="Gene3D" id="3.30.565.10">
    <property type="entry name" value="Histidine kinase-like ATPase, C-terminal domain"/>
    <property type="match status" value="1"/>
</dbReference>
<dbReference type="Gene3D" id="2.130.10.10">
    <property type="entry name" value="YVTN repeat-like/Quinoprotein amine dehydrogenase"/>
    <property type="match status" value="3"/>
</dbReference>
<dbReference type="RefSeq" id="WP_091093966.1">
    <property type="nucleotide sequence ID" value="NZ_FNRD01000022.1"/>
</dbReference>
<dbReference type="SUPFAM" id="SSF50998">
    <property type="entry name" value="Quinoprotein alcohol dehydrogenase-like"/>
    <property type="match status" value="1"/>
</dbReference>
<keyword evidence="5" id="KW-1185">Reference proteome</keyword>
<keyword evidence="1" id="KW-0472">Membrane</keyword>
<sequence length="1020" mass="118108">MRYFIKNRGLYVILVFIVSTLNAQNYPSININTIDGLPNNQVESIFKDSRGILWVGTNNGLSKIENNKITNFFVEDGLAHNSSWDIIEDTNHKIWIASYGGGITKYDGEKFTVFNVQSGLANNYVRKLFEYKNYVLVGTKNGLSFINSKNDAITTFDTSLILNKDSGLPDFQVMDFFVYKDEIYCVTFRLGVFKLNIEQKTINKIFNYVGRYFVFSTYLKQNLFYYSIDSHFRKGKGAVCKFNIENLLKDKDEDLRFGKSIIWEYVTDNHNNLFGAGWGVHVEDGGVFLIKDDVFINKNEDFGISSPNIKCLYFDKTFNLLYVGSQDNGYYKVDLNENIKFFKNKELAIIDIESNDSNLVLLNKKSLMLLKNDKLIKQVTAQNFLNYAKSFYSKNQPSPINEIFVTSKLDVVEEVVFYDIVKEKSSYWVSSYLGLFELDFDGNFLNYYSVRTNKFNFDFQGRFIYPIPFSDLNIVKNLNSSKGFVDNFQFIKHSSKEASTPVDVSAFVKSKDKIFISTLYKGLFIYNKDAIISLNETNNFKELELTHLAISNKSYRIAIATNSGEVYLADIRDDFKISIKISRESIKGNSILFLEMYKDYVIIGTENGLTIYNKDGFRYIDEEQGLKRTDFTSSKVIGNELIIGTNLGYYKLDLEKILNPPVVKFDFKIYNIRINRKPIKGDSYNWFDYSKSNLELNYDENVVELDYLVSNHPYSSKLEYRYQIKGLNEIWSTYSNKTHIELPYLPSGKFSINVQVRDLNSGKESSHHLLNIIISPPFWKTIWFVIVVFSTLLILSFISYKKRINYIKKREEKKSRIEKRLVETKLEALQSQMNPHFTFNAMNSIQNYIIDNDIDNALMYLGEFAKLIRKTLDNSSQRFITLVEEISYLKSYIALENMRFNNKVKVKVNCIDLNSNMLEIPPMLIQPFVENVFVHAFEKNHPNPKLTITFSLNENTLQCEISDNGKGMAKTTSGQMHQSKGLKLVTERLYLLNKSVVNKFKINSELGNGTIVILQIEILR</sequence>
<dbReference type="Proteomes" id="UP000198951">
    <property type="component" value="Unassembled WGS sequence"/>
</dbReference>
<evidence type="ECO:0000313" key="4">
    <source>
        <dbReference type="EMBL" id="SEB07322.1"/>
    </source>
</evidence>
<dbReference type="Pfam" id="PF07494">
    <property type="entry name" value="Reg_prop"/>
    <property type="match status" value="1"/>
</dbReference>
<keyword evidence="1" id="KW-1133">Transmembrane helix</keyword>
<dbReference type="GO" id="GO:0016020">
    <property type="term" value="C:membrane"/>
    <property type="evidence" value="ECO:0007669"/>
    <property type="project" value="InterPro"/>
</dbReference>
<feature type="domain" description="Two component regulator three Y" evidence="3">
    <location>
        <begin position="714"/>
        <end position="774"/>
    </location>
</feature>
<dbReference type="OrthoDB" id="9809670at2"/>
<dbReference type="AlphaFoldDB" id="A0A1H4GF43"/>
<keyword evidence="1" id="KW-0812">Transmembrane</keyword>
<accession>A0A1H4GF43</accession>
<organism evidence="4 5">
    <name type="scientific">Flavobacterium gillisiae</name>
    <dbReference type="NCBI Taxonomy" id="150146"/>
    <lineage>
        <taxon>Bacteria</taxon>
        <taxon>Pseudomonadati</taxon>
        <taxon>Bacteroidota</taxon>
        <taxon>Flavobacteriia</taxon>
        <taxon>Flavobacteriales</taxon>
        <taxon>Flavobacteriaceae</taxon>
        <taxon>Flavobacterium</taxon>
    </lineage>
</organism>
<reference evidence="5" key="1">
    <citation type="submission" date="2016-10" db="EMBL/GenBank/DDBJ databases">
        <authorList>
            <person name="Varghese N."/>
            <person name="Submissions S."/>
        </authorList>
    </citation>
    <scope>NUCLEOTIDE SEQUENCE [LARGE SCALE GENOMIC DNA]</scope>
    <source>
        <strain evidence="5">DSM 22376</strain>
    </source>
</reference>
<dbReference type="SUPFAM" id="SSF55874">
    <property type="entry name" value="ATPase domain of HSP90 chaperone/DNA topoisomerase II/histidine kinase"/>
    <property type="match status" value="1"/>
</dbReference>
<dbReference type="InterPro" id="IPR011047">
    <property type="entry name" value="Quinoprotein_ADH-like_sf"/>
</dbReference>
<dbReference type="Pfam" id="PF06580">
    <property type="entry name" value="His_kinase"/>
    <property type="match status" value="1"/>
</dbReference>
<feature type="domain" description="Signal transduction histidine kinase internal region" evidence="2">
    <location>
        <begin position="825"/>
        <end position="903"/>
    </location>
</feature>
<dbReference type="InterPro" id="IPR015943">
    <property type="entry name" value="WD40/YVTN_repeat-like_dom_sf"/>
</dbReference>
<dbReference type="InterPro" id="IPR011123">
    <property type="entry name" value="Y_Y_Y"/>
</dbReference>
<dbReference type="STRING" id="150146.SAMN05443667_1223"/>
<dbReference type="PANTHER" id="PTHR34220">
    <property type="entry name" value="SENSOR HISTIDINE KINASE YPDA"/>
    <property type="match status" value="1"/>
</dbReference>
<dbReference type="GO" id="GO:0000155">
    <property type="term" value="F:phosphorelay sensor kinase activity"/>
    <property type="evidence" value="ECO:0007669"/>
    <property type="project" value="InterPro"/>
</dbReference>
<proteinExistence type="predicted"/>
<protein>
    <submittedName>
        <fullName evidence="4">Two component regulator propeller</fullName>
    </submittedName>
</protein>
<dbReference type="InterPro" id="IPR036890">
    <property type="entry name" value="HATPase_C_sf"/>
</dbReference>
<evidence type="ECO:0000259" key="3">
    <source>
        <dbReference type="Pfam" id="PF07495"/>
    </source>
</evidence>
<dbReference type="PANTHER" id="PTHR34220:SF7">
    <property type="entry name" value="SENSOR HISTIDINE KINASE YPDA"/>
    <property type="match status" value="1"/>
</dbReference>
<dbReference type="InterPro" id="IPR010559">
    <property type="entry name" value="Sig_transdc_His_kin_internal"/>
</dbReference>
<dbReference type="InterPro" id="IPR050640">
    <property type="entry name" value="Bact_2-comp_sensor_kinase"/>
</dbReference>
<dbReference type="InterPro" id="IPR013783">
    <property type="entry name" value="Ig-like_fold"/>
</dbReference>
<evidence type="ECO:0000256" key="1">
    <source>
        <dbReference type="SAM" id="Phobius"/>
    </source>
</evidence>
<gene>
    <name evidence="4" type="ORF">SAMN05443667_1223</name>
</gene>
<dbReference type="Pfam" id="PF07495">
    <property type="entry name" value="Y_Y_Y"/>
    <property type="match status" value="1"/>
</dbReference>
<evidence type="ECO:0000259" key="2">
    <source>
        <dbReference type="Pfam" id="PF06580"/>
    </source>
</evidence>
<evidence type="ECO:0000313" key="5">
    <source>
        <dbReference type="Proteomes" id="UP000198951"/>
    </source>
</evidence>
<dbReference type="InterPro" id="IPR011110">
    <property type="entry name" value="Reg_prop"/>
</dbReference>